<protein>
    <submittedName>
        <fullName evidence="1">Zinc-binding dehydrogenase</fullName>
    </submittedName>
</protein>
<dbReference type="SUPFAM" id="SSF51735">
    <property type="entry name" value="NAD(P)-binding Rossmann-fold domains"/>
    <property type="match status" value="1"/>
</dbReference>
<dbReference type="InterPro" id="IPR036291">
    <property type="entry name" value="NAD(P)-bd_dom_sf"/>
</dbReference>
<dbReference type="Gene3D" id="3.40.50.720">
    <property type="entry name" value="NAD(P)-binding Rossmann-like Domain"/>
    <property type="match status" value="1"/>
</dbReference>
<dbReference type="AlphaFoldDB" id="A0A975R2C5"/>
<dbReference type="KEGG" id="ajg:KKR91_07515"/>
<accession>A0A975R2C5</accession>
<dbReference type="Gene3D" id="3.90.180.10">
    <property type="entry name" value="Medium-chain alcohol dehydrogenases, catalytic domain"/>
    <property type="match status" value="1"/>
</dbReference>
<dbReference type="Pfam" id="PF13602">
    <property type="entry name" value="ADH_zinc_N_2"/>
    <property type="match status" value="1"/>
</dbReference>
<reference evidence="1 2" key="1">
    <citation type="submission" date="2021-05" db="EMBL/GenBank/DDBJ databases">
        <title>Novel species in genus Arthrobacter.</title>
        <authorList>
            <person name="Zhang G."/>
        </authorList>
    </citation>
    <scope>NUCLEOTIDE SEQUENCE [LARGE SCALE GENOMIC DNA]</scope>
    <source>
        <strain evidence="2">zg-ZUI227</strain>
    </source>
</reference>
<evidence type="ECO:0000313" key="1">
    <source>
        <dbReference type="EMBL" id="QWC11391.1"/>
    </source>
</evidence>
<name>A0A975R2C5_9MICC</name>
<sequence length="134" mass="14639">MQPVRDLGADTVLDRRLTRVEDLGSFDAIIDTVGSDLLQYRQHLSEHGRMVTIAFSSVRSIAAIAFSAIYGRKRIRSFGGKPPRGLIADLTNAVEAGAMMPVIQEVHPIEKIADAHRALEAGGVRGKHVIRIRA</sequence>
<proteinExistence type="predicted"/>
<organism evidence="1 2">
    <name type="scientific">Arthrobacter jiangjiafuii</name>
    <dbReference type="NCBI Taxonomy" id="2817475"/>
    <lineage>
        <taxon>Bacteria</taxon>
        <taxon>Bacillati</taxon>
        <taxon>Actinomycetota</taxon>
        <taxon>Actinomycetes</taxon>
        <taxon>Micrococcales</taxon>
        <taxon>Micrococcaceae</taxon>
        <taxon>Arthrobacter</taxon>
    </lineage>
</organism>
<dbReference type="Proteomes" id="UP000676885">
    <property type="component" value="Chromosome"/>
</dbReference>
<dbReference type="PANTHER" id="PTHR11695">
    <property type="entry name" value="ALCOHOL DEHYDROGENASE RELATED"/>
    <property type="match status" value="1"/>
</dbReference>
<dbReference type="EMBL" id="CP076022">
    <property type="protein sequence ID" value="QWC11391.1"/>
    <property type="molecule type" value="Genomic_DNA"/>
</dbReference>
<gene>
    <name evidence="1" type="ORF">KKR91_07515</name>
</gene>
<dbReference type="PANTHER" id="PTHR11695:SF294">
    <property type="entry name" value="RETICULON-4-INTERACTING PROTEIN 1, MITOCHONDRIAL"/>
    <property type="match status" value="1"/>
</dbReference>
<evidence type="ECO:0000313" key="2">
    <source>
        <dbReference type="Proteomes" id="UP000676885"/>
    </source>
</evidence>
<dbReference type="InterPro" id="IPR050700">
    <property type="entry name" value="YIM1/Zinc_Alcohol_DH_Fams"/>
</dbReference>
<keyword evidence="2" id="KW-1185">Reference proteome</keyword>